<reference evidence="1" key="1">
    <citation type="submission" date="2018-02" db="EMBL/GenBank/DDBJ databases">
        <title>Rhizophora mucronata_Transcriptome.</title>
        <authorList>
            <person name="Meera S.P."/>
            <person name="Sreeshan A."/>
            <person name="Augustine A."/>
        </authorList>
    </citation>
    <scope>NUCLEOTIDE SEQUENCE</scope>
    <source>
        <tissue evidence="1">Leaf</tissue>
    </source>
</reference>
<protein>
    <submittedName>
        <fullName evidence="1">Uncharacterized protein</fullName>
    </submittedName>
</protein>
<sequence length="71" mass="8286">MENPSRPMALTSTECILLARQAKKLLYPLEYNLTTAILRFCKESFFLALITKNPSRPHTKTARAWLFERNE</sequence>
<proteinExistence type="predicted"/>
<accession>A0A2P2LCB9</accession>
<name>A0A2P2LCB9_RHIMU</name>
<dbReference type="EMBL" id="GGEC01035096">
    <property type="protein sequence ID" value="MBX15580.1"/>
    <property type="molecule type" value="Transcribed_RNA"/>
</dbReference>
<organism evidence="1">
    <name type="scientific">Rhizophora mucronata</name>
    <name type="common">Asiatic mangrove</name>
    <dbReference type="NCBI Taxonomy" id="61149"/>
    <lineage>
        <taxon>Eukaryota</taxon>
        <taxon>Viridiplantae</taxon>
        <taxon>Streptophyta</taxon>
        <taxon>Embryophyta</taxon>
        <taxon>Tracheophyta</taxon>
        <taxon>Spermatophyta</taxon>
        <taxon>Magnoliopsida</taxon>
        <taxon>eudicotyledons</taxon>
        <taxon>Gunneridae</taxon>
        <taxon>Pentapetalae</taxon>
        <taxon>rosids</taxon>
        <taxon>fabids</taxon>
        <taxon>Malpighiales</taxon>
        <taxon>Rhizophoraceae</taxon>
        <taxon>Rhizophora</taxon>
    </lineage>
</organism>
<dbReference type="AlphaFoldDB" id="A0A2P2LCB9"/>
<evidence type="ECO:0000313" key="1">
    <source>
        <dbReference type="EMBL" id="MBX15580.1"/>
    </source>
</evidence>